<protein>
    <submittedName>
        <fullName evidence="2">Uncharacterized protein</fullName>
    </submittedName>
</protein>
<feature type="transmembrane region" description="Helical" evidence="1">
    <location>
        <begin position="81"/>
        <end position="100"/>
    </location>
</feature>
<keyword evidence="1" id="KW-0812">Transmembrane</keyword>
<keyword evidence="1" id="KW-0472">Membrane</keyword>
<keyword evidence="3" id="KW-1185">Reference proteome</keyword>
<organism evidence="2 3">
    <name type="scientific">Hymenobacter crusticola</name>
    <dbReference type="NCBI Taxonomy" id="1770526"/>
    <lineage>
        <taxon>Bacteria</taxon>
        <taxon>Pseudomonadati</taxon>
        <taxon>Bacteroidota</taxon>
        <taxon>Cytophagia</taxon>
        <taxon>Cytophagales</taxon>
        <taxon>Hymenobacteraceae</taxon>
        <taxon>Hymenobacter</taxon>
    </lineage>
</organism>
<keyword evidence="1" id="KW-1133">Transmembrane helix</keyword>
<name>A0A243W8B6_9BACT</name>
<dbReference type="Proteomes" id="UP000194873">
    <property type="component" value="Unassembled WGS sequence"/>
</dbReference>
<comment type="caution">
    <text evidence="2">The sequence shown here is derived from an EMBL/GenBank/DDBJ whole genome shotgun (WGS) entry which is preliminary data.</text>
</comment>
<dbReference type="AlphaFoldDB" id="A0A243W8B6"/>
<evidence type="ECO:0000313" key="3">
    <source>
        <dbReference type="Proteomes" id="UP000194873"/>
    </source>
</evidence>
<gene>
    <name evidence="2" type="ORF">BXP70_21920</name>
</gene>
<dbReference type="EMBL" id="MTSE01000016">
    <property type="protein sequence ID" value="OUJ71416.1"/>
    <property type="molecule type" value="Genomic_DNA"/>
</dbReference>
<evidence type="ECO:0000256" key="1">
    <source>
        <dbReference type="SAM" id="Phobius"/>
    </source>
</evidence>
<sequence>MFATWKSYMPGKSSDAVLEGEDVKLFLTMQRDNQWLITPIYPIPSTGEAIVDLDTARFLPDQTGAVTQAVVAYRKWEAGNYLSSVLTLVLVVLLVQRLWYLGPSTTKAHPNAPLKLGLS</sequence>
<accession>A0A243W8B6</accession>
<proteinExistence type="predicted"/>
<evidence type="ECO:0000313" key="2">
    <source>
        <dbReference type="EMBL" id="OUJ71416.1"/>
    </source>
</evidence>
<reference evidence="2 3" key="1">
    <citation type="submission" date="2017-01" db="EMBL/GenBank/DDBJ databases">
        <title>A new Hymenobacter.</title>
        <authorList>
            <person name="Liang Y."/>
            <person name="Feng F."/>
        </authorList>
    </citation>
    <scope>NUCLEOTIDE SEQUENCE [LARGE SCALE GENOMIC DNA]</scope>
    <source>
        <strain evidence="2">MIMBbqt21</strain>
    </source>
</reference>